<organism evidence="1 2">
    <name type="scientific">Polyplax serrata</name>
    <name type="common">Common mouse louse</name>
    <dbReference type="NCBI Taxonomy" id="468196"/>
    <lineage>
        <taxon>Eukaryota</taxon>
        <taxon>Metazoa</taxon>
        <taxon>Ecdysozoa</taxon>
        <taxon>Arthropoda</taxon>
        <taxon>Hexapoda</taxon>
        <taxon>Insecta</taxon>
        <taxon>Pterygota</taxon>
        <taxon>Neoptera</taxon>
        <taxon>Paraneoptera</taxon>
        <taxon>Psocodea</taxon>
        <taxon>Troctomorpha</taxon>
        <taxon>Phthiraptera</taxon>
        <taxon>Anoplura</taxon>
        <taxon>Polyplacidae</taxon>
        <taxon>Polyplax</taxon>
    </lineage>
</organism>
<dbReference type="Proteomes" id="UP001372834">
    <property type="component" value="Unassembled WGS sequence"/>
</dbReference>
<evidence type="ECO:0000313" key="2">
    <source>
        <dbReference type="Proteomes" id="UP001372834"/>
    </source>
</evidence>
<reference evidence="1 2" key="1">
    <citation type="submission" date="2023-10" db="EMBL/GenBank/DDBJ databases">
        <title>Genomes of two closely related lineages of the louse Polyplax serrata with different host specificities.</title>
        <authorList>
            <person name="Martinu J."/>
            <person name="Tarabai H."/>
            <person name="Stefka J."/>
            <person name="Hypsa V."/>
        </authorList>
    </citation>
    <scope>NUCLEOTIDE SEQUENCE [LARGE SCALE GENOMIC DNA]</scope>
    <source>
        <strain evidence="1">HR10_N</strain>
    </source>
</reference>
<gene>
    <name evidence="1" type="ORF">RUM43_007113</name>
</gene>
<dbReference type="EMBL" id="JAWJWE010000003">
    <property type="protein sequence ID" value="KAK6638844.1"/>
    <property type="molecule type" value="Genomic_DNA"/>
</dbReference>
<dbReference type="AlphaFoldDB" id="A0AAN8P1E9"/>
<feature type="non-terminal residue" evidence="1">
    <location>
        <position position="1"/>
    </location>
</feature>
<protein>
    <submittedName>
        <fullName evidence="1">Uncharacterized protein</fullName>
    </submittedName>
</protein>
<proteinExistence type="predicted"/>
<evidence type="ECO:0000313" key="1">
    <source>
        <dbReference type="EMBL" id="KAK6638844.1"/>
    </source>
</evidence>
<accession>A0AAN8P1E9</accession>
<sequence length="65" mass="7836">EEKEREREISNIENNWTKEKRKLKEIRFITTMEAPNNIQSSFRVNLMNFCNLLGEMIAQEKNYGK</sequence>
<name>A0AAN8P1E9_POLSC</name>
<comment type="caution">
    <text evidence="1">The sequence shown here is derived from an EMBL/GenBank/DDBJ whole genome shotgun (WGS) entry which is preliminary data.</text>
</comment>